<gene>
    <name evidence="7" type="ORF">V8G54_015019</name>
</gene>
<evidence type="ECO:0000256" key="5">
    <source>
        <dbReference type="SAM" id="MobiDB-lite"/>
    </source>
</evidence>
<keyword evidence="1" id="KW-0479">Metal-binding</keyword>
<feature type="region of interest" description="Disordered" evidence="5">
    <location>
        <begin position="205"/>
        <end position="314"/>
    </location>
</feature>
<reference evidence="7 8" key="1">
    <citation type="journal article" date="2023" name="Life. Sci Alliance">
        <title>Evolutionary insights into 3D genome organization and epigenetic landscape of Vigna mungo.</title>
        <authorList>
            <person name="Junaid A."/>
            <person name="Singh B."/>
            <person name="Bhatia S."/>
        </authorList>
    </citation>
    <scope>NUCLEOTIDE SEQUENCE [LARGE SCALE GENOMIC DNA]</scope>
    <source>
        <strain evidence="7">Urdbean</strain>
    </source>
</reference>
<dbReference type="PROSITE" id="PS50966">
    <property type="entry name" value="ZF_SWIM"/>
    <property type="match status" value="1"/>
</dbReference>
<dbReference type="GO" id="GO:0008270">
    <property type="term" value="F:zinc ion binding"/>
    <property type="evidence" value="ECO:0007669"/>
    <property type="project" value="UniProtKB-KW"/>
</dbReference>
<evidence type="ECO:0000313" key="8">
    <source>
        <dbReference type="Proteomes" id="UP001374535"/>
    </source>
</evidence>
<evidence type="ECO:0000313" key="7">
    <source>
        <dbReference type="EMBL" id="WVZ10489.1"/>
    </source>
</evidence>
<dbReference type="InterPro" id="IPR006564">
    <property type="entry name" value="Znf_PMZ"/>
</dbReference>
<name>A0AAQ3S009_VIGMU</name>
<keyword evidence="2 4" id="KW-0863">Zinc-finger</keyword>
<evidence type="ECO:0000256" key="4">
    <source>
        <dbReference type="PROSITE-ProRule" id="PRU00325"/>
    </source>
</evidence>
<dbReference type="InterPro" id="IPR007527">
    <property type="entry name" value="Znf_SWIM"/>
</dbReference>
<organism evidence="7 8">
    <name type="scientific">Vigna mungo</name>
    <name type="common">Black gram</name>
    <name type="synonym">Phaseolus mungo</name>
    <dbReference type="NCBI Taxonomy" id="3915"/>
    <lineage>
        <taxon>Eukaryota</taxon>
        <taxon>Viridiplantae</taxon>
        <taxon>Streptophyta</taxon>
        <taxon>Embryophyta</taxon>
        <taxon>Tracheophyta</taxon>
        <taxon>Spermatophyta</taxon>
        <taxon>Magnoliopsida</taxon>
        <taxon>eudicotyledons</taxon>
        <taxon>Gunneridae</taxon>
        <taxon>Pentapetalae</taxon>
        <taxon>rosids</taxon>
        <taxon>fabids</taxon>
        <taxon>Fabales</taxon>
        <taxon>Fabaceae</taxon>
        <taxon>Papilionoideae</taxon>
        <taxon>50 kb inversion clade</taxon>
        <taxon>NPAAA clade</taxon>
        <taxon>indigoferoid/millettioid clade</taxon>
        <taxon>Phaseoleae</taxon>
        <taxon>Vigna</taxon>
    </lineage>
</organism>
<protein>
    <recommendedName>
        <fullName evidence="6">SWIM-type domain-containing protein</fullName>
    </recommendedName>
</protein>
<dbReference type="AlphaFoldDB" id="A0AAQ3S009"/>
<dbReference type="Pfam" id="PF26130">
    <property type="entry name" value="PB1-like"/>
    <property type="match status" value="1"/>
</dbReference>
<dbReference type="Pfam" id="PF04434">
    <property type="entry name" value="SWIM"/>
    <property type="match status" value="1"/>
</dbReference>
<keyword evidence="8" id="KW-1185">Reference proteome</keyword>
<evidence type="ECO:0000256" key="2">
    <source>
        <dbReference type="ARBA" id="ARBA00022771"/>
    </source>
</evidence>
<feature type="domain" description="SWIM-type" evidence="6">
    <location>
        <begin position="683"/>
        <end position="715"/>
    </location>
</feature>
<evidence type="ECO:0000256" key="1">
    <source>
        <dbReference type="ARBA" id="ARBA00022723"/>
    </source>
</evidence>
<dbReference type="Proteomes" id="UP001374535">
    <property type="component" value="Chromosome 5"/>
</dbReference>
<proteinExistence type="predicted"/>
<feature type="region of interest" description="Disordered" evidence="5">
    <location>
        <begin position="800"/>
        <end position="839"/>
    </location>
</feature>
<dbReference type="PANTHER" id="PTHR31973:SF187">
    <property type="entry name" value="MUTATOR TRANSPOSASE MUDRA PROTEIN"/>
    <property type="match status" value="1"/>
</dbReference>
<accession>A0AAQ3S009</accession>
<dbReference type="InterPro" id="IPR058594">
    <property type="entry name" value="PB1-like_dom_pln"/>
</dbReference>
<sequence length="839" mass="95991">MMRVDPIQKGSETERMVLPKLFTVFVEESISGCFHRKGQTGFSRVNRKHAKSKVRREIRAFELRHWIKGCFLEVGGESLRPKMCIASGGGVDFRSKGCDSPWGKLVNEGCLKYVGESDTMFFYPDKWSYFVVLSVVKALGYNGFKDLWYFVGCGPVLDNKLEPLSDDVRAMHMVNLAKLNGQIHLYVVHLVSEVDVIHMIEYNGDEGGEDVEPEMHEGDEGGEDVEPEMHNVDEGGEDVEPEMHEGDEGGQDVEPEMHNVDEGGEDVEPEMHEGDEGGQDVEPEMHNVDGGVTEQMDEGVGEGDERIEHDEGDDDRTRAINVEETIVVESERIQPDEGDDERTNPIDVEDTTVVDVAHDERTKANDVVEGNIEVEVREWCSSDDDTGEVSGMNGLVDINIECEYRDNDTCGNMEVDCSALSDPELEDDDISDTSLFNYEWESEDLSSPEISDEESDDEEKKDIMDAIKTYALENGRNLKFMKNDKKRIRLKCVRAKEACPWMAYFAYMEAVDTWQLRTVVDKHTCSREHKLGVFNAKWLTYASDEVEGSFTMQYLRIYDYAHELLARNPGSTIKVAVQENDGKRIFFRYRGELLTVVARDANDQMMSLAYAIVEVENKDTWSWFMELLIEDLGILYANFRRKFLGKNLKKLMWRAPTTTHPQKWENEMRNIRSQTCVPKWKKFVVNIEEYSCSCRKWSISGIPCAHALVAMRFLNLDAEEYILVCFLTSTYEEMYTSIIYLINGNNMWEVTQYPDIMPPSRRKLPDRPKKKRRLEQWELKKDSTRMTKGGLVNRCSKCREMGHNKNRCPNSNEQPVVQAEGEEPTALGQGAAQAEEPHH</sequence>
<evidence type="ECO:0000256" key="3">
    <source>
        <dbReference type="ARBA" id="ARBA00022833"/>
    </source>
</evidence>
<dbReference type="PANTHER" id="PTHR31973">
    <property type="entry name" value="POLYPROTEIN, PUTATIVE-RELATED"/>
    <property type="match status" value="1"/>
</dbReference>
<dbReference type="EMBL" id="CP144696">
    <property type="protein sequence ID" value="WVZ10489.1"/>
    <property type="molecule type" value="Genomic_DNA"/>
</dbReference>
<dbReference type="SMART" id="SM00575">
    <property type="entry name" value="ZnF_PMZ"/>
    <property type="match status" value="1"/>
</dbReference>
<evidence type="ECO:0000259" key="6">
    <source>
        <dbReference type="PROSITE" id="PS50966"/>
    </source>
</evidence>
<keyword evidence="3" id="KW-0862">Zinc</keyword>